<evidence type="ECO:0000256" key="4">
    <source>
        <dbReference type="ARBA" id="ARBA00022538"/>
    </source>
</evidence>
<evidence type="ECO:0000256" key="5">
    <source>
        <dbReference type="ARBA" id="ARBA00022692"/>
    </source>
</evidence>
<keyword evidence="11" id="KW-0407">Ion channel</keyword>
<evidence type="ECO:0000313" key="15">
    <source>
        <dbReference type="Proteomes" id="UP001589834"/>
    </source>
</evidence>
<keyword evidence="6" id="KW-0631">Potassium channel</keyword>
<feature type="transmembrane region" description="Helical" evidence="13">
    <location>
        <begin position="51"/>
        <end position="73"/>
    </location>
</feature>
<protein>
    <submittedName>
        <fullName evidence="14">TMEM175 family protein</fullName>
    </submittedName>
</protein>
<gene>
    <name evidence="14" type="ORF">ACFFGG_07810</name>
</gene>
<keyword evidence="4" id="KW-0633">Potassium transport</keyword>
<proteinExistence type="inferred from homology"/>
<dbReference type="EMBL" id="JBHLTN010000014">
    <property type="protein sequence ID" value="MFC0592457.1"/>
    <property type="molecule type" value="Genomic_DNA"/>
</dbReference>
<evidence type="ECO:0000256" key="6">
    <source>
        <dbReference type="ARBA" id="ARBA00022826"/>
    </source>
</evidence>
<evidence type="ECO:0000256" key="12">
    <source>
        <dbReference type="ARBA" id="ARBA00034430"/>
    </source>
</evidence>
<evidence type="ECO:0000256" key="8">
    <source>
        <dbReference type="ARBA" id="ARBA00022989"/>
    </source>
</evidence>
<accession>A0ABV6PRH7</accession>
<keyword evidence="3" id="KW-0813">Transport</keyword>
<organism evidence="14 15">
    <name type="scientific">Ottowia pentelensis</name>
    <dbReference type="NCBI Taxonomy" id="511108"/>
    <lineage>
        <taxon>Bacteria</taxon>
        <taxon>Pseudomonadati</taxon>
        <taxon>Pseudomonadota</taxon>
        <taxon>Betaproteobacteria</taxon>
        <taxon>Burkholderiales</taxon>
        <taxon>Comamonadaceae</taxon>
        <taxon>Ottowia</taxon>
    </lineage>
</organism>
<evidence type="ECO:0000256" key="9">
    <source>
        <dbReference type="ARBA" id="ARBA00023065"/>
    </source>
</evidence>
<evidence type="ECO:0000313" key="14">
    <source>
        <dbReference type="EMBL" id="MFC0592457.1"/>
    </source>
</evidence>
<keyword evidence="15" id="KW-1185">Reference proteome</keyword>
<evidence type="ECO:0000256" key="7">
    <source>
        <dbReference type="ARBA" id="ARBA00022958"/>
    </source>
</evidence>
<dbReference type="Pfam" id="PF06736">
    <property type="entry name" value="TMEM175"/>
    <property type="match status" value="1"/>
</dbReference>
<feature type="transmembrane region" description="Helical" evidence="13">
    <location>
        <begin position="185"/>
        <end position="202"/>
    </location>
</feature>
<evidence type="ECO:0000256" key="13">
    <source>
        <dbReference type="SAM" id="Phobius"/>
    </source>
</evidence>
<evidence type="ECO:0000256" key="11">
    <source>
        <dbReference type="ARBA" id="ARBA00023303"/>
    </source>
</evidence>
<comment type="catalytic activity">
    <reaction evidence="12">
        <text>K(+)(in) = K(+)(out)</text>
        <dbReference type="Rhea" id="RHEA:29463"/>
        <dbReference type="ChEBI" id="CHEBI:29103"/>
    </reaction>
</comment>
<keyword evidence="9" id="KW-0406">Ion transport</keyword>
<reference evidence="14 15" key="1">
    <citation type="submission" date="2024-09" db="EMBL/GenBank/DDBJ databases">
        <authorList>
            <person name="Sun Q."/>
            <person name="Mori K."/>
        </authorList>
    </citation>
    <scope>NUCLEOTIDE SEQUENCE [LARGE SCALE GENOMIC DNA]</scope>
    <source>
        <strain evidence="14 15">NCAIM B.02336</strain>
    </source>
</reference>
<feature type="transmembrane region" description="Helical" evidence="13">
    <location>
        <begin position="160"/>
        <end position="179"/>
    </location>
</feature>
<evidence type="ECO:0000256" key="3">
    <source>
        <dbReference type="ARBA" id="ARBA00022448"/>
    </source>
</evidence>
<keyword evidence="5 13" id="KW-0812">Transmembrane</keyword>
<name>A0ABV6PRH7_9BURK</name>
<evidence type="ECO:0000256" key="10">
    <source>
        <dbReference type="ARBA" id="ARBA00023136"/>
    </source>
</evidence>
<comment type="similarity">
    <text evidence="2">Belongs to the TMEM175 family.</text>
</comment>
<keyword evidence="8 13" id="KW-1133">Transmembrane helix</keyword>
<dbReference type="RefSeq" id="WP_377481803.1">
    <property type="nucleotide sequence ID" value="NZ_JBHLTN010000014.1"/>
</dbReference>
<keyword evidence="7" id="KW-0630">Potassium</keyword>
<comment type="subcellular location">
    <subcellularLocation>
        <location evidence="1">Membrane</location>
        <topology evidence="1">Multi-pass membrane protein</topology>
    </subcellularLocation>
</comment>
<evidence type="ECO:0000256" key="1">
    <source>
        <dbReference type="ARBA" id="ARBA00004141"/>
    </source>
</evidence>
<dbReference type="InterPro" id="IPR010617">
    <property type="entry name" value="TMEM175-like"/>
</dbReference>
<dbReference type="Proteomes" id="UP001589834">
    <property type="component" value="Unassembled WGS sequence"/>
</dbReference>
<keyword evidence="10 13" id="KW-0472">Membrane</keyword>
<feature type="transmembrane region" description="Helical" evidence="13">
    <location>
        <begin position="119"/>
        <end position="140"/>
    </location>
</feature>
<feature type="transmembrane region" description="Helical" evidence="13">
    <location>
        <begin position="94"/>
        <end position="113"/>
    </location>
</feature>
<evidence type="ECO:0000256" key="2">
    <source>
        <dbReference type="ARBA" id="ARBA00006920"/>
    </source>
</evidence>
<comment type="caution">
    <text evidence="14">The sequence shown here is derived from an EMBL/GenBank/DDBJ whole genome shotgun (WGS) entry which is preliminary data.</text>
</comment>
<sequence length="205" mass="22079">MSAPIPSDSDPEPGPERLHALCDGMVAIALTVLALEIRFPEGERGPMRSLLGPMLPSVLAFLLSFVVISGFWLAHHRLTRRVRRTSRGYNLANIGFMLALVSLNFPTAALAHYGDGDPWAVLLYAGVVATTGLMLLLTVVTAQRQALAEPAPGVAERRQALVVVVWPTAVFLLSIPLALVHPLGAMLLWTLAALGPLVRRLLDRA</sequence>